<evidence type="ECO:0000313" key="3">
    <source>
        <dbReference type="Proteomes" id="UP000253664"/>
    </source>
</evidence>
<dbReference type="AlphaFoldDB" id="A0A367L534"/>
<keyword evidence="1" id="KW-0732">Signal</keyword>
<gene>
    <name evidence="2" type="ORF">L249_4103</name>
</gene>
<keyword evidence="3" id="KW-1185">Reference proteome</keyword>
<dbReference type="Proteomes" id="UP000253664">
    <property type="component" value="Unassembled WGS sequence"/>
</dbReference>
<evidence type="ECO:0000256" key="1">
    <source>
        <dbReference type="SAM" id="SignalP"/>
    </source>
</evidence>
<proteinExistence type="predicted"/>
<dbReference type="EMBL" id="LKCN02000014">
    <property type="protein sequence ID" value="RCI09546.1"/>
    <property type="molecule type" value="Genomic_DNA"/>
</dbReference>
<evidence type="ECO:0000313" key="2">
    <source>
        <dbReference type="EMBL" id="RCI09546.1"/>
    </source>
</evidence>
<reference evidence="2 3" key="1">
    <citation type="journal article" date="2015" name="BMC Genomics">
        <title>Insights from the genome of Ophiocordyceps polyrhachis-furcata to pathogenicity and host specificity in insect fungi.</title>
        <authorList>
            <person name="Wichadakul D."/>
            <person name="Kobmoo N."/>
            <person name="Ingsriswang S."/>
            <person name="Tangphatsornruang S."/>
            <person name="Chantasingh D."/>
            <person name="Luangsa-ard J.J."/>
            <person name="Eurwilaichitr L."/>
        </authorList>
    </citation>
    <scope>NUCLEOTIDE SEQUENCE [LARGE SCALE GENOMIC DNA]</scope>
    <source>
        <strain evidence="2 3">BCC 54312</strain>
    </source>
</reference>
<organism evidence="2 3">
    <name type="scientific">Ophiocordyceps polyrhachis-furcata BCC 54312</name>
    <dbReference type="NCBI Taxonomy" id="1330021"/>
    <lineage>
        <taxon>Eukaryota</taxon>
        <taxon>Fungi</taxon>
        <taxon>Dikarya</taxon>
        <taxon>Ascomycota</taxon>
        <taxon>Pezizomycotina</taxon>
        <taxon>Sordariomycetes</taxon>
        <taxon>Hypocreomycetidae</taxon>
        <taxon>Hypocreales</taxon>
        <taxon>Ophiocordycipitaceae</taxon>
        <taxon>Ophiocordyceps</taxon>
    </lineage>
</organism>
<feature type="signal peptide" evidence="1">
    <location>
        <begin position="1"/>
        <end position="20"/>
    </location>
</feature>
<sequence>MLPFLLLLLLPFSLIPPPLLLLLHTLPFRSLLFQFRPSLRQQVVDWLPNSLRSSLTLRHEMPGLTFNACLSLSVRLCERSLWHGLRNSLRIKLEFNLSPRLILRLGPRSILSRCLRIQTLSRCLRIPLHGKLRFGLSTLMLFCPRAKGPFPLPQPPLIRMLPARAPASPIRK</sequence>
<name>A0A367L534_9HYPO</name>
<protein>
    <submittedName>
        <fullName evidence="2">Uncharacterized protein</fullName>
    </submittedName>
</protein>
<comment type="caution">
    <text evidence="2">The sequence shown here is derived from an EMBL/GenBank/DDBJ whole genome shotgun (WGS) entry which is preliminary data.</text>
</comment>
<accession>A0A367L534</accession>
<feature type="chain" id="PRO_5016595993" evidence="1">
    <location>
        <begin position="21"/>
        <end position="172"/>
    </location>
</feature>